<name>A0ABV4K7V2_9BACT</name>
<dbReference type="PANTHER" id="PTHR43300:SF11">
    <property type="entry name" value="ACETYLTRANSFERASE RV3034C-RELATED"/>
    <property type="match status" value="1"/>
</dbReference>
<sequence>MSLPIFPRSGDKNTCHLREAVTKPNIEVGEYTYYHDFEDPLRFQERNVLYHYPVNNDKLVIGKFCSIAHGAKFLFNGGNHRQASCVNYPFAIFGELWEHELHIADSWDNKGDIVIGNDVWIGFEALIMAGVTIGDGARIGSRSIVTRDVPAYAVVAGAPAKQVKRRFPDEDVALLEKLRWWDWPEERIKRDLHLLMGDVAALRQALGE</sequence>
<evidence type="ECO:0000256" key="4">
    <source>
        <dbReference type="ARBA" id="ARBA00023315"/>
    </source>
</evidence>
<reference evidence="5 6" key="1">
    <citation type="submission" date="2024-08" db="EMBL/GenBank/DDBJ databases">
        <title>Sulfate-reducing bacteria isolated from formation water of the oil field in Kazakhstan and description of Pseudodesulfovibrio sp.</title>
        <authorList>
            <person name="Bidzhieva S.K."/>
            <person name="Tourova T.P."/>
            <person name="Grouzdev D.S."/>
            <person name="Beletsky A.V."/>
            <person name="Sokolova D.S."/>
            <person name="Samigullina S.R."/>
            <person name="Poltaraus A.B."/>
            <person name="Avtukh A.N."/>
            <person name="Tereshina V.M."/>
            <person name="Zhaparov N.S."/>
            <person name="Mardanov A.V."/>
            <person name="Nazina T.N."/>
        </authorList>
    </citation>
    <scope>NUCLEOTIDE SEQUENCE [LARGE SCALE GENOMIC DNA]</scope>
    <source>
        <strain evidence="5 6">9FUS</strain>
    </source>
</reference>
<keyword evidence="4 5" id="KW-0012">Acyltransferase</keyword>
<evidence type="ECO:0000256" key="1">
    <source>
        <dbReference type="ARBA" id="ARBA00007274"/>
    </source>
</evidence>
<accession>A0ABV4K7V2</accession>
<keyword evidence="2 5" id="KW-0808">Transferase</keyword>
<gene>
    <name evidence="5" type="ORF">AB6M95_14135</name>
</gene>
<evidence type="ECO:0000256" key="3">
    <source>
        <dbReference type="ARBA" id="ARBA00022737"/>
    </source>
</evidence>
<protein>
    <submittedName>
        <fullName evidence="5">CatB-related O-acetyltransferase</fullName>
        <ecNumber evidence="5">2.3.1.-</ecNumber>
    </submittedName>
</protein>
<dbReference type="Gene3D" id="2.160.10.10">
    <property type="entry name" value="Hexapeptide repeat proteins"/>
    <property type="match status" value="1"/>
</dbReference>
<dbReference type="RefSeq" id="WP_371387392.1">
    <property type="nucleotide sequence ID" value="NZ_JBGLYH010000045.1"/>
</dbReference>
<dbReference type="SUPFAM" id="SSF51161">
    <property type="entry name" value="Trimeric LpxA-like enzymes"/>
    <property type="match status" value="1"/>
</dbReference>
<dbReference type="EC" id="2.3.1.-" evidence="5"/>
<dbReference type="InterPro" id="IPR018357">
    <property type="entry name" value="Hexapep_transf_CS"/>
</dbReference>
<dbReference type="GO" id="GO:0016746">
    <property type="term" value="F:acyltransferase activity"/>
    <property type="evidence" value="ECO:0007669"/>
    <property type="project" value="UniProtKB-KW"/>
</dbReference>
<proteinExistence type="inferred from homology"/>
<organism evidence="5 6">
    <name type="scientific">Pseudodesulfovibrio karagichevae</name>
    <dbReference type="NCBI Taxonomy" id="3239305"/>
    <lineage>
        <taxon>Bacteria</taxon>
        <taxon>Pseudomonadati</taxon>
        <taxon>Thermodesulfobacteriota</taxon>
        <taxon>Desulfovibrionia</taxon>
        <taxon>Desulfovibrionales</taxon>
        <taxon>Desulfovibrionaceae</taxon>
    </lineage>
</organism>
<dbReference type="Pfam" id="PF00132">
    <property type="entry name" value="Hexapep"/>
    <property type="match status" value="1"/>
</dbReference>
<evidence type="ECO:0000256" key="2">
    <source>
        <dbReference type="ARBA" id="ARBA00022679"/>
    </source>
</evidence>
<keyword evidence="3" id="KW-0677">Repeat</keyword>
<dbReference type="EMBL" id="JBGLYH010000045">
    <property type="protein sequence ID" value="MEZ7197892.1"/>
    <property type="molecule type" value="Genomic_DNA"/>
</dbReference>
<evidence type="ECO:0000313" key="6">
    <source>
        <dbReference type="Proteomes" id="UP001568698"/>
    </source>
</evidence>
<dbReference type="PROSITE" id="PS00101">
    <property type="entry name" value="HEXAPEP_TRANSFERASES"/>
    <property type="match status" value="1"/>
</dbReference>
<dbReference type="InterPro" id="IPR001451">
    <property type="entry name" value="Hexapep"/>
</dbReference>
<evidence type="ECO:0000313" key="5">
    <source>
        <dbReference type="EMBL" id="MEZ7197892.1"/>
    </source>
</evidence>
<dbReference type="Proteomes" id="UP001568698">
    <property type="component" value="Unassembled WGS sequence"/>
</dbReference>
<dbReference type="CDD" id="cd03349">
    <property type="entry name" value="LbH_XAT"/>
    <property type="match status" value="1"/>
</dbReference>
<keyword evidence="6" id="KW-1185">Reference proteome</keyword>
<comment type="caution">
    <text evidence="5">The sequence shown here is derived from an EMBL/GenBank/DDBJ whole genome shotgun (WGS) entry which is preliminary data.</text>
</comment>
<dbReference type="PANTHER" id="PTHR43300">
    <property type="entry name" value="ACETYLTRANSFERASE"/>
    <property type="match status" value="1"/>
</dbReference>
<comment type="similarity">
    <text evidence="1">Belongs to the transferase hexapeptide repeat family.</text>
</comment>
<dbReference type="InterPro" id="IPR011004">
    <property type="entry name" value="Trimer_LpxA-like_sf"/>
</dbReference>
<dbReference type="InterPro" id="IPR050179">
    <property type="entry name" value="Trans_hexapeptide_repeat"/>
</dbReference>